<evidence type="ECO:0000313" key="2">
    <source>
        <dbReference type="EMBL" id="STW66736.1"/>
    </source>
</evidence>
<accession>A0A7H4PFQ9</accession>
<dbReference type="Proteomes" id="UP000254863">
    <property type="component" value="Unassembled WGS sequence"/>
</dbReference>
<gene>
    <name evidence="2" type="ORF">NCTC11685_04493</name>
</gene>
<evidence type="ECO:0000256" key="1">
    <source>
        <dbReference type="SAM" id="SignalP"/>
    </source>
</evidence>
<feature type="signal peptide" evidence="1">
    <location>
        <begin position="1"/>
        <end position="22"/>
    </location>
</feature>
<dbReference type="EMBL" id="UGMS01000002">
    <property type="protein sequence ID" value="STW66736.1"/>
    <property type="molecule type" value="Genomic_DNA"/>
</dbReference>
<reference evidence="2 3" key="1">
    <citation type="submission" date="2018-06" db="EMBL/GenBank/DDBJ databases">
        <authorList>
            <consortium name="Pathogen Informatics"/>
            <person name="Doyle S."/>
        </authorList>
    </citation>
    <scope>NUCLEOTIDE SEQUENCE [LARGE SCALE GENOMIC DNA]</scope>
    <source>
        <strain evidence="2 3">NCTC11685</strain>
    </source>
</reference>
<comment type="caution">
    <text evidence="2">The sequence shown here is derived from an EMBL/GenBank/DDBJ whole genome shotgun (WGS) entry which is preliminary data.</text>
</comment>
<dbReference type="PROSITE" id="PS51257">
    <property type="entry name" value="PROKAR_LIPOPROTEIN"/>
    <property type="match status" value="1"/>
</dbReference>
<feature type="chain" id="PRO_5028920137" evidence="1">
    <location>
        <begin position="23"/>
        <end position="42"/>
    </location>
</feature>
<organism evidence="2 3">
    <name type="scientific">Klebsiella michiganensis</name>
    <dbReference type="NCBI Taxonomy" id="1134687"/>
    <lineage>
        <taxon>Bacteria</taxon>
        <taxon>Pseudomonadati</taxon>
        <taxon>Pseudomonadota</taxon>
        <taxon>Gammaproteobacteria</taxon>
        <taxon>Enterobacterales</taxon>
        <taxon>Enterobacteriaceae</taxon>
        <taxon>Klebsiella/Raoultella group</taxon>
        <taxon>Klebsiella</taxon>
    </lineage>
</organism>
<proteinExistence type="predicted"/>
<dbReference type="AlphaFoldDB" id="A0A7H4PFQ9"/>
<protein>
    <submittedName>
        <fullName evidence="2">Lipase</fullName>
    </submittedName>
</protein>
<name>A0A7H4PFQ9_9ENTR</name>
<sequence length="42" mass="4627">MIIKKCNGLRVFLVPACVSVWASCVAGANAWQQEYIAIDTKK</sequence>
<evidence type="ECO:0000313" key="3">
    <source>
        <dbReference type="Proteomes" id="UP000254863"/>
    </source>
</evidence>
<keyword evidence="1" id="KW-0732">Signal</keyword>